<reference evidence="2 3" key="1">
    <citation type="journal article" date="2016" name="Mol. Biol. Evol.">
        <title>Comparative Genomics of Early-Diverging Mushroom-Forming Fungi Provides Insights into the Origins of Lignocellulose Decay Capabilities.</title>
        <authorList>
            <person name="Nagy L.G."/>
            <person name="Riley R."/>
            <person name="Tritt A."/>
            <person name="Adam C."/>
            <person name="Daum C."/>
            <person name="Floudas D."/>
            <person name="Sun H."/>
            <person name="Yadav J.S."/>
            <person name="Pangilinan J."/>
            <person name="Larsson K.H."/>
            <person name="Matsuura K."/>
            <person name="Barry K."/>
            <person name="Labutti K."/>
            <person name="Kuo R."/>
            <person name="Ohm R.A."/>
            <person name="Bhattacharya S.S."/>
            <person name="Shirouzu T."/>
            <person name="Yoshinaga Y."/>
            <person name="Martin F.M."/>
            <person name="Grigoriev I.V."/>
            <person name="Hibbett D.S."/>
        </authorList>
    </citation>
    <scope>NUCLEOTIDE SEQUENCE [LARGE SCALE GENOMIC DNA]</scope>
    <source>
        <strain evidence="2 3">HHB12733</strain>
    </source>
</reference>
<accession>A0A165EB22</accession>
<dbReference type="InterPro" id="IPR000719">
    <property type="entry name" value="Prot_kinase_dom"/>
</dbReference>
<dbReference type="PIRSF" id="PIRSF000654">
    <property type="entry name" value="Integrin-linked_kinase"/>
    <property type="match status" value="1"/>
</dbReference>
<dbReference type="Proteomes" id="UP000076842">
    <property type="component" value="Unassembled WGS sequence"/>
</dbReference>
<evidence type="ECO:0000313" key="3">
    <source>
        <dbReference type="Proteomes" id="UP000076842"/>
    </source>
</evidence>
<keyword evidence="2" id="KW-0418">Kinase</keyword>
<name>A0A165EB22_9BASI</name>
<protein>
    <submittedName>
        <fullName evidence="2">Kinase-like protein</fullName>
    </submittedName>
</protein>
<dbReference type="AlphaFoldDB" id="A0A165EB22"/>
<feature type="domain" description="Protein kinase" evidence="1">
    <location>
        <begin position="35"/>
        <end position="308"/>
    </location>
</feature>
<proteinExistence type="predicted"/>
<keyword evidence="2" id="KW-0808">Transferase</keyword>
<dbReference type="STRING" id="1353952.A0A165EB22"/>
<dbReference type="GO" id="GO:0007169">
    <property type="term" value="P:cell surface receptor protein tyrosine kinase signaling pathway"/>
    <property type="evidence" value="ECO:0007669"/>
    <property type="project" value="TreeGrafter"/>
</dbReference>
<dbReference type="OrthoDB" id="122279at2759"/>
<organism evidence="2 3">
    <name type="scientific">Calocera cornea HHB12733</name>
    <dbReference type="NCBI Taxonomy" id="1353952"/>
    <lineage>
        <taxon>Eukaryota</taxon>
        <taxon>Fungi</taxon>
        <taxon>Dikarya</taxon>
        <taxon>Basidiomycota</taxon>
        <taxon>Agaricomycotina</taxon>
        <taxon>Dacrymycetes</taxon>
        <taxon>Dacrymycetales</taxon>
        <taxon>Dacrymycetaceae</taxon>
        <taxon>Calocera</taxon>
    </lineage>
</organism>
<dbReference type="PROSITE" id="PS50011">
    <property type="entry name" value="PROTEIN_KINASE_DOM"/>
    <property type="match status" value="1"/>
</dbReference>
<dbReference type="GO" id="GO:0005524">
    <property type="term" value="F:ATP binding"/>
    <property type="evidence" value="ECO:0007669"/>
    <property type="project" value="InterPro"/>
</dbReference>
<dbReference type="InterPro" id="IPR050122">
    <property type="entry name" value="RTK"/>
</dbReference>
<dbReference type="SUPFAM" id="SSF56112">
    <property type="entry name" value="Protein kinase-like (PK-like)"/>
    <property type="match status" value="1"/>
</dbReference>
<dbReference type="GO" id="GO:0005886">
    <property type="term" value="C:plasma membrane"/>
    <property type="evidence" value="ECO:0007669"/>
    <property type="project" value="TreeGrafter"/>
</dbReference>
<dbReference type="Gene3D" id="1.10.510.10">
    <property type="entry name" value="Transferase(Phosphotransferase) domain 1"/>
    <property type="match status" value="1"/>
</dbReference>
<dbReference type="GO" id="GO:0043235">
    <property type="term" value="C:receptor complex"/>
    <property type="evidence" value="ECO:0007669"/>
    <property type="project" value="TreeGrafter"/>
</dbReference>
<dbReference type="PANTHER" id="PTHR24416:SF611">
    <property type="entry name" value="TYROSINE-PROTEIN KINASE TRANSMEMBRANE RECEPTOR ROR"/>
    <property type="match status" value="1"/>
</dbReference>
<sequence>MAAIVLDSLPTPALYNWLGSSSPLLTSDITLDITHISSSMVDGGARGDIWTANYHGVKVALKTMRSGSGSSSRRSVQHLFRELNSWARLRHANILELYGVCRHGPYGFAMVSPWMEHGDVKNYLMIHPAANRPLLVSDVVQGLIYLHSLETPIVHGDLRARNVLVTSTGHACLADFGLSRAVVSTQTTSESSGSSSSRGNVRWMSPERLLPERYGLTLVSSFTPAADIWSLGMVIYEIFSGEDPFYRVRNHWHVCQLIQDGGRPWHPGQRARQRGLSDGMWSIAQYCWGHNWRKRPGAGKLAQRLSTLQSNIAQ</sequence>
<dbReference type="InterPro" id="IPR008266">
    <property type="entry name" value="Tyr_kinase_AS"/>
</dbReference>
<dbReference type="InterPro" id="IPR011009">
    <property type="entry name" value="Kinase-like_dom_sf"/>
</dbReference>
<dbReference type="GO" id="GO:0004714">
    <property type="term" value="F:transmembrane receptor protein tyrosine kinase activity"/>
    <property type="evidence" value="ECO:0007669"/>
    <property type="project" value="TreeGrafter"/>
</dbReference>
<evidence type="ECO:0000313" key="2">
    <source>
        <dbReference type="EMBL" id="KZT54462.1"/>
    </source>
</evidence>
<dbReference type="InterPro" id="IPR001245">
    <property type="entry name" value="Ser-Thr/Tyr_kinase_cat_dom"/>
</dbReference>
<dbReference type="PANTHER" id="PTHR24416">
    <property type="entry name" value="TYROSINE-PROTEIN KINASE RECEPTOR"/>
    <property type="match status" value="1"/>
</dbReference>
<gene>
    <name evidence="2" type="ORF">CALCODRAFT_499794</name>
</gene>
<dbReference type="Pfam" id="PF07714">
    <property type="entry name" value="PK_Tyr_Ser-Thr"/>
    <property type="match status" value="1"/>
</dbReference>
<dbReference type="PROSITE" id="PS00109">
    <property type="entry name" value="PROTEIN_KINASE_TYR"/>
    <property type="match status" value="1"/>
</dbReference>
<keyword evidence="3" id="KW-1185">Reference proteome</keyword>
<dbReference type="InParanoid" id="A0A165EB22"/>
<dbReference type="EMBL" id="KV424013">
    <property type="protein sequence ID" value="KZT54462.1"/>
    <property type="molecule type" value="Genomic_DNA"/>
</dbReference>
<evidence type="ECO:0000259" key="1">
    <source>
        <dbReference type="PROSITE" id="PS50011"/>
    </source>
</evidence>